<feature type="transmembrane region" description="Helical" evidence="2">
    <location>
        <begin position="446"/>
        <end position="465"/>
    </location>
</feature>
<dbReference type="InterPro" id="IPR021109">
    <property type="entry name" value="Peptidase_aspartic_dom_sf"/>
</dbReference>
<keyword evidence="2" id="KW-0812">Transmembrane</keyword>
<accession>A0AAD7C9M1</accession>
<evidence type="ECO:0000259" key="4">
    <source>
        <dbReference type="PROSITE" id="PS51767"/>
    </source>
</evidence>
<dbReference type="GO" id="GO:0004190">
    <property type="term" value="F:aspartic-type endopeptidase activity"/>
    <property type="evidence" value="ECO:0007669"/>
    <property type="project" value="InterPro"/>
</dbReference>
<evidence type="ECO:0000256" key="1">
    <source>
        <dbReference type="ARBA" id="ARBA00007447"/>
    </source>
</evidence>
<dbReference type="GO" id="GO:0006508">
    <property type="term" value="P:proteolysis"/>
    <property type="evidence" value="ECO:0007669"/>
    <property type="project" value="InterPro"/>
</dbReference>
<evidence type="ECO:0000256" key="2">
    <source>
        <dbReference type="SAM" id="Phobius"/>
    </source>
</evidence>
<dbReference type="InterPro" id="IPR001461">
    <property type="entry name" value="Aspartic_peptidase_A1"/>
</dbReference>
<evidence type="ECO:0000313" key="6">
    <source>
        <dbReference type="Proteomes" id="UP001221142"/>
    </source>
</evidence>
<dbReference type="AlphaFoldDB" id="A0AAD7C9M1"/>
<gene>
    <name evidence="5" type="ORF">FB45DRAFT_1022967</name>
</gene>
<dbReference type="Proteomes" id="UP001221142">
    <property type="component" value="Unassembled WGS sequence"/>
</dbReference>
<keyword evidence="2" id="KW-0472">Membrane</keyword>
<dbReference type="PROSITE" id="PS51767">
    <property type="entry name" value="PEPTIDASE_A1"/>
    <property type="match status" value="1"/>
</dbReference>
<dbReference type="Pfam" id="PF00026">
    <property type="entry name" value="Asp"/>
    <property type="match status" value="1"/>
</dbReference>
<protein>
    <submittedName>
        <fullName evidence="5">Aspartic peptidase domain-containing protein</fullName>
    </submittedName>
</protein>
<comment type="caution">
    <text evidence="5">The sequence shown here is derived from an EMBL/GenBank/DDBJ whole genome shotgun (WGS) entry which is preliminary data.</text>
</comment>
<evidence type="ECO:0000313" key="5">
    <source>
        <dbReference type="EMBL" id="KAJ7642277.1"/>
    </source>
</evidence>
<dbReference type="PANTHER" id="PTHR47966">
    <property type="entry name" value="BETA-SITE APP-CLEAVING ENZYME, ISOFORM A-RELATED"/>
    <property type="match status" value="1"/>
</dbReference>
<dbReference type="InterPro" id="IPR033121">
    <property type="entry name" value="PEPTIDASE_A1"/>
</dbReference>
<name>A0AAD7C9M1_9AGAR</name>
<comment type="similarity">
    <text evidence="1">Belongs to the peptidase A1 family.</text>
</comment>
<dbReference type="PRINTS" id="PR00792">
    <property type="entry name" value="PEPSIN"/>
</dbReference>
<keyword evidence="3" id="KW-0732">Signal</keyword>
<proteinExistence type="inferred from homology"/>
<evidence type="ECO:0000256" key="3">
    <source>
        <dbReference type="SAM" id="SignalP"/>
    </source>
</evidence>
<dbReference type="PANTHER" id="PTHR47966:SF51">
    <property type="entry name" value="BETA-SITE APP-CLEAVING ENZYME, ISOFORM A-RELATED"/>
    <property type="match status" value="1"/>
</dbReference>
<feature type="chain" id="PRO_5042240900" evidence="3">
    <location>
        <begin position="22"/>
        <end position="466"/>
    </location>
</feature>
<dbReference type="CDD" id="cd05471">
    <property type="entry name" value="pepsin_like"/>
    <property type="match status" value="1"/>
</dbReference>
<feature type="signal peptide" evidence="3">
    <location>
        <begin position="1"/>
        <end position="21"/>
    </location>
</feature>
<sequence length="466" mass="48457">MLSIALLALSVTGLHLSRTFAAPSRPVARAQGSGITLEPIWNTTVSGTVDHVDLRYATNITLNGHNFRVMIDTGSIDLWVSLPSDLPVNDTGIPVDNQYAASFVNGTIAFATLEIGGYTVNDQAFNNAKSVSSAFILELGLDGLLGISLDGNSEIANTLELEGVDPSLGESFLLRVFDQTPDQNNFIGISLARTDDLEGTAESSLTINDVDPTYSAVENATEIPLFPGDNSDWSFLVDSITLDGAEIALPASVVEVAPENTVVFLLDTGTPTAAMSQALLDAIYSKIPGAELKTVSSANGKVWTVPCNTSSILSINVGAQKFPIHPLDLSSVYIDQSTNLPVCLTAFGPGAQVDRFDILAGDSFMRNFYSIFNFGPGSTHTTGKSASVLLLSQTNAQTAGQDAVKVRNALLANVTASSPGGGSSGSGTGAGSGKHSGAGRMALDSTFSTVLIGAALVVGGFVRVFV</sequence>
<keyword evidence="6" id="KW-1185">Reference proteome</keyword>
<dbReference type="InterPro" id="IPR034164">
    <property type="entry name" value="Pepsin-like_dom"/>
</dbReference>
<dbReference type="EMBL" id="JARKIF010000004">
    <property type="protein sequence ID" value="KAJ7642277.1"/>
    <property type="molecule type" value="Genomic_DNA"/>
</dbReference>
<keyword evidence="2" id="KW-1133">Transmembrane helix</keyword>
<dbReference type="SUPFAM" id="SSF50630">
    <property type="entry name" value="Acid proteases"/>
    <property type="match status" value="1"/>
</dbReference>
<dbReference type="Gene3D" id="2.40.70.10">
    <property type="entry name" value="Acid Proteases"/>
    <property type="match status" value="2"/>
</dbReference>
<feature type="domain" description="Peptidase A1" evidence="4">
    <location>
        <begin position="56"/>
        <end position="385"/>
    </location>
</feature>
<organism evidence="5 6">
    <name type="scientific">Roridomyces roridus</name>
    <dbReference type="NCBI Taxonomy" id="1738132"/>
    <lineage>
        <taxon>Eukaryota</taxon>
        <taxon>Fungi</taxon>
        <taxon>Dikarya</taxon>
        <taxon>Basidiomycota</taxon>
        <taxon>Agaricomycotina</taxon>
        <taxon>Agaricomycetes</taxon>
        <taxon>Agaricomycetidae</taxon>
        <taxon>Agaricales</taxon>
        <taxon>Marasmiineae</taxon>
        <taxon>Mycenaceae</taxon>
        <taxon>Roridomyces</taxon>
    </lineage>
</organism>
<reference evidence="5" key="1">
    <citation type="submission" date="2023-03" db="EMBL/GenBank/DDBJ databases">
        <title>Massive genome expansion in bonnet fungi (Mycena s.s.) driven by repeated elements and novel gene families across ecological guilds.</title>
        <authorList>
            <consortium name="Lawrence Berkeley National Laboratory"/>
            <person name="Harder C.B."/>
            <person name="Miyauchi S."/>
            <person name="Viragh M."/>
            <person name="Kuo A."/>
            <person name="Thoen E."/>
            <person name="Andreopoulos B."/>
            <person name="Lu D."/>
            <person name="Skrede I."/>
            <person name="Drula E."/>
            <person name="Henrissat B."/>
            <person name="Morin E."/>
            <person name="Kohler A."/>
            <person name="Barry K."/>
            <person name="LaButti K."/>
            <person name="Morin E."/>
            <person name="Salamov A."/>
            <person name="Lipzen A."/>
            <person name="Mereny Z."/>
            <person name="Hegedus B."/>
            <person name="Baldrian P."/>
            <person name="Stursova M."/>
            <person name="Weitz H."/>
            <person name="Taylor A."/>
            <person name="Grigoriev I.V."/>
            <person name="Nagy L.G."/>
            <person name="Martin F."/>
            <person name="Kauserud H."/>
        </authorList>
    </citation>
    <scope>NUCLEOTIDE SEQUENCE</scope>
    <source>
        <strain evidence="5">9284</strain>
    </source>
</reference>